<feature type="repeat" description="ANK" evidence="2">
    <location>
        <begin position="111"/>
        <end position="143"/>
    </location>
</feature>
<dbReference type="Gene3D" id="1.20.1000.10">
    <property type="entry name" value="Guanylate-binding protein, C-terminal domain"/>
    <property type="match status" value="1"/>
</dbReference>
<keyword evidence="2" id="KW-0040">ANK repeat</keyword>
<dbReference type="SUPFAM" id="SSF48403">
    <property type="entry name" value="Ankyrin repeat"/>
    <property type="match status" value="1"/>
</dbReference>
<protein>
    <submittedName>
        <fullName evidence="6">Guanylate-binding protein 2-like</fullName>
    </submittedName>
</protein>
<dbReference type="PANTHER" id="PTHR10751">
    <property type="entry name" value="GUANYLATE BINDING PROTEIN"/>
    <property type="match status" value="1"/>
</dbReference>
<dbReference type="InterPro" id="IPR002110">
    <property type="entry name" value="Ankyrin_rpt"/>
</dbReference>
<gene>
    <name evidence="6" type="primary">LOC106161096</name>
</gene>
<dbReference type="InterPro" id="IPR003191">
    <property type="entry name" value="Guanylate-bd/ATL_C"/>
</dbReference>
<dbReference type="Proteomes" id="UP000085678">
    <property type="component" value="Unplaced"/>
</dbReference>
<evidence type="ECO:0000259" key="4">
    <source>
        <dbReference type="Pfam" id="PF02841"/>
    </source>
</evidence>
<dbReference type="InterPro" id="IPR036770">
    <property type="entry name" value="Ankyrin_rpt-contain_sf"/>
</dbReference>
<dbReference type="GeneID" id="106161096"/>
<dbReference type="AlphaFoldDB" id="A0A1S3I5A9"/>
<dbReference type="Gene3D" id="3.40.50.300">
    <property type="entry name" value="P-loop containing nucleotide triphosphate hydrolases"/>
    <property type="match status" value="2"/>
</dbReference>
<dbReference type="PROSITE" id="PS50297">
    <property type="entry name" value="ANK_REP_REGION"/>
    <property type="match status" value="4"/>
</dbReference>
<feature type="domain" description="Guanylate-binding protein/Atlastin C-terminal" evidence="4">
    <location>
        <begin position="358"/>
        <end position="554"/>
    </location>
</feature>
<dbReference type="OrthoDB" id="6141954at2759"/>
<evidence type="ECO:0000313" key="5">
    <source>
        <dbReference type="Proteomes" id="UP000085678"/>
    </source>
</evidence>
<dbReference type="Pfam" id="PF12796">
    <property type="entry name" value="Ank_2"/>
    <property type="match status" value="1"/>
</dbReference>
<feature type="domain" description="Guanylate-binding protein N-terminal" evidence="3">
    <location>
        <begin position="163"/>
        <end position="280"/>
    </location>
</feature>
<dbReference type="Pfam" id="PF02841">
    <property type="entry name" value="GBP_C"/>
    <property type="match status" value="1"/>
</dbReference>
<dbReference type="InterPro" id="IPR015894">
    <property type="entry name" value="Guanylate-bd_N"/>
</dbReference>
<organism evidence="5 6">
    <name type="scientific">Lingula anatina</name>
    <name type="common">Brachiopod</name>
    <name type="synonym">Lingula unguis</name>
    <dbReference type="NCBI Taxonomy" id="7574"/>
    <lineage>
        <taxon>Eukaryota</taxon>
        <taxon>Metazoa</taxon>
        <taxon>Spiralia</taxon>
        <taxon>Lophotrochozoa</taxon>
        <taxon>Brachiopoda</taxon>
        <taxon>Linguliformea</taxon>
        <taxon>Lingulata</taxon>
        <taxon>Lingulida</taxon>
        <taxon>Linguloidea</taxon>
        <taxon>Lingulidae</taxon>
        <taxon>Lingula</taxon>
    </lineage>
</organism>
<proteinExistence type="predicted"/>
<dbReference type="RefSeq" id="XP_013393408.1">
    <property type="nucleotide sequence ID" value="XM_013537954.1"/>
</dbReference>
<name>A0A1S3I5A9_LINAN</name>
<feature type="repeat" description="ANK" evidence="2">
    <location>
        <begin position="45"/>
        <end position="71"/>
    </location>
</feature>
<dbReference type="Pfam" id="PF02263">
    <property type="entry name" value="GBP"/>
    <property type="match status" value="2"/>
</dbReference>
<dbReference type="STRING" id="7574.A0A1S3I5A9"/>
<feature type="repeat" description="ANK" evidence="2">
    <location>
        <begin position="78"/>
        <end position="110"/>
    </location>
</feature>
<dbReference type="SUPFAM" id="SSF48340">
    <property type="entry name" value="Interferon-induced guanylate-binding protein 1 (GBP1), C-terminal domain"/>
    <property type="match status" value="1"/>
</dbReference>
<reference evidence="6" key="1">
    <citation type="submission" date="2025-08" db="UniProtKB">
        <authorList>
            <consortium name="RefSeq"/>
        </authorList>
    </citation>
    <scope>IDENTIFICATION</scope>
    <source>
        <tissue evidence="6">Gonads</tissue>
    </source>
</reference>
<feature type="domain" description="Guanylate-binding protein N-terminal" evidence="3">
    <location>
        <begin position="284"/>
        <end position="342"/>
    </location>
</feature>
<dbReference type="Gene3D" id="1.25.40.20">
    <property type="entry name" value="Ankyrin repeat-containing domain"/>
    <property type="match status" value="2"/>
</dbReference>
<sequence length="562" mass="62329">MLLTENIVTLQFGRTPLHHAAVGGHNNVAALLIQHGADPCCGDNGGCTPLHYAAQCGYNNVAALLLHHGADSCSKAWNGHTPLHYAAEGGQRDVVALLLQFGADPSTEDRDGRTPLHYAVKGGHRNLTALLNQARTESCSKDKTHDVMDKPLPLITMCGDGRKFTIDEGAKKGLLNIDKPLSVVVIVSKYHTGKSYLMNRLYGKNSGFDLGSTVQSKTKGSWIRARPHPRDSYINTEGLYDVKNGDSSYDSQFFPLAVLFCFVYNDQGTTEGDTIRKLQYPLIHLKIDRRACNPNEYFESALQFRKGKSRTIFDSNARECIRNRFPQRNCFVLQKPLEDEVLLRLSVCTDAGGLKVQGNPINGRKYASLAETYVQAINSGAVPCIGTAVGTMMQVECQRALEESVKHYRITMENNTVPNMPLFLHELSSLHEQANEEALCVYKGIAVFETEGIFQTKLQESLLSLYTQFVEQNKKVSWDKCRKDLHNAYANIAKKVQAGHYTGARGYGKYQADYQKVKEIYANTQWKGPCGDEEMARLNGAKKSEGKAILEADKVGVELLIV</sequence>
<evidence type="ECO:0000256" key="1">
    <source>
        <dbReference type="ARBA" id="ARBA00022801"/>
    </source>
</evidence>
<feature type="repeat" description="ANK" evidence="2">
    <location>
        <begin position="12"/>
        <end position="44"/>
    </location>
</feature>
<keyword evidence="1" id="KW-0378">Hydrolase</keyword>
<dbReference type="Pfam" id="PF13637">
    <property type="entry name" value="Ank_4"/>
    <property type="match status" value="1"/>
</dbReference>
<dbReference type="GO" id="GO:0005525">
    <property type="term" value="F:GTP binding"/>
    <property type="evidence" value="ECO:0007669"/>
    <property type="project" value="InterPro"/>
</dbReference>
<dbReference type="InParanoid" id="A0A1S3I5A9"/>
<accession>A0A1S3I5A9</accession>
<dbReference type="SMART" id="SM00248">
    <property type="entry name" value="ANK"/>
    <property type="match status" value="4"/>
</dbReference>
<dbReference type="PROSITE" id="PS50088">
    <property type="entry name" value="ANK_REPEAT"/>
    <property type="match status" value="4"/>
</dbReference>
<dbReference type="InterPro" id="IPR036543">
    <property type="entry name" value="Guanylate-bd_C_sf"/>
</dbReference>
<keyword evidence="5" id="KW-1185">Reference proteome</keyword>
<dbReference type="InterPro" id="IPR027417">
    <property type="entry name" value="P-loop_NTPase"/>
</dbReference>
<evidence type="ECO:0000259" key="3">
    <source>
        <dbReference type="Pfam" id="PF02263"/>
    </source>
</evidence>
<evidence type="ECO:0000313" key="6">
    <source>
        <dbReference type="RefSeq" id="XP_013393408.1"/>
    </source>
</evidence>
<dbReference type="PRINTS" id="PR01415">
    <property type="entry name" value="ANKYRIN"/>
</dbReference>
<dbReference type="SUPFAM" id="SSF52540">
    <property type="entry name" value="P-loop containing nucleoside triphosphate hydrolases"/>
    <property type="match status" value="1"/>
</dbReference>
<dbReference type="KEGG" id="lak:106161096"/>
<evidence type="ECO:0000256" key="2">
    <source>
        <dbReference type="PROSITE-ProRule" id="PRU00023"/>
    </source>
</evidence>
<dbReference type="GO" id="GO:0003924">
    <property type="term" value="F:GTPase activity"/>
    <property type="evidence" value="ECO:0007669"/>
    <property type="project" value="InterPro"/>
</dbReference>